<evidence type="ECO:0000259" key="2">
    <source>
        <dbReference type="Pfam" id="PF13439"/>
    </source>
</evidence>
<evidence type="ECO:0000313" key="3">
    <source>
        <dbReference type="EMBL" id="SHF91246.1"/>
    </source>
</evidence>
<name>A0A1M5FID6_SALEC</name>
<dbReference type="EMBL" id="FQVT01000003">
    <property type="protein sequence ID" value="SHF91246.1"/>
    <property type="molecule type" value="Genomic_DNA"/>
</dbReference>
<dbReference type="CDD" id="cd03801">
    <property type="entry name" value="GT4_PimA-like"/>
    <property type="match status" value="1"/>
</dbReference>
<dbReference type="GO" id="GO:0016757">
    <property type="term" value="F:glycosyltransferase activity"/>
    <property type="evidence" value="ECO:0007669"/>
    <property type="project" value="InterPro"/>
</dbReference>
<gene>
    <name evidence="3" type="ORF">SAMN05444483_103205</name>
</gene>
<dbReference type="STRING" id="1073325.SAMN05444483_103205"/>
<feature type="domain" description="Glycosyl transferase family 1" evidence="1">
    <location>
        <begin position="193"/>
        <end position="355"/>
    </location>
</feature>
<sequence length="380" mass="43793">MQKKKILFVLDTLQGSGAERSLVEIAIRFKKHIPVFVNIYEGDLLTPILEKHGVKYYSLDVPMERNFKIARARLEEVYKIEQPDIIHSTLFKSDAVTRLLKKKYDVFLINSYVNNNYNPLRFKKLDFVQGVKMRMVQLYDAITARKVDFFISNSETIKEAKSKATMTSTEKIKVIYRGRDTSRFVSEDHTNEDLKKEMGLDNKLVLLNVSRLIERKGQMDLINAMPNIVKEHPNVKLLIAGHGNFKDKLEERINELQLNDYVSLLGRRRDVPNLLELSDVFVFSSYFEGLPGALIEAMLAEKLIVCSNIPENMECVDSDSAIIFKRGDVKDMGDKVNFAIKNSHDLNQLPKTARKVAKEKFDIEKIAETYERCYDEILGV</sequence>
<reference evidence="4" key="1">
    <citation type="submission" date="2016-11" db="EMBL/GenBank/DDBJ databases">
        <authorList>
            <person name="Varghese N."/>
            <person name="Submissions S."/>
        </authorList>
    </citation>
    <scope>NUCLEOTIDE SEQUENCE [LARGE SCALE GENOMIC DNA]</scope>
    <source>
        <strain evidence="4">DSM 24579</strain>
    </source>
</reference>
<evidence type="ECO:0000313" key="4">
    <source>
        <dbReference type="Proteomes" id="UP000183945"/>
    </source>
</evidence>
<dbReference type="OrthoDB" id="9811239at2"/>
<protein>
    <submittedName>
        <fullName evidence="3">Glycosyltransferase involved in cell wall bisynthesis</fullName>
    </submittedName>
</protein>
<dbReference type="PANTHER" id="PTHR12526">
    <property type="entry name" value="GLYCOSYLTRANSFERASE"/>
    <property type="match status" value="1"/>
</dbReference>
<dbReference type="Gene3D" id="3.40.50.2000">
    <property type="entry name" value="Glycogen Phosphorylase B"/>
    <property type="match status" value="2"/>
</dbReference>
<dbReference type="Pfam" id="PF00534">
    <property type="entry name" value="Glycos_transf_1"/>
    <property type="match status" value="1"/>
</dbReference>
<proteinExistence type="predicted"/>
<dbReference type="SUPFAM" id="SSF53756">
    <property type="entry name" value="UDP-Glycosyltransferase/glycogen phosphorylase"/>
    <property type="match status" value="1"/>
</dbReference>
<dbReference type="Pfam" id="PF13439">
    <property type="entry name" value="Glyco_transf_4"/>
    <property type="match status" value="1"/>
</dbReference>
<dbReference type="RefSeq" id="WP_072878137.1">
    <property type="nucleotide sequence ID" value="NZ_FQVT01000003.1"/>
</dbReference>
<evidence type="ECO:0000259" key="1">
    <source>
        <dbReference type="Pfam" id="PF00534"/>
    </source>
</evidence>
<keyword evidence="4" id="KW-1185">Reference proteome</keyword>
<dbReference type="InterPro" id="IPR028098">
    <property type="entry name" value="Glyco_trans_4-like_N"/>
</dbReference>
<organism evidence="3 4">
    <name type="scientific">Salegentibacter echinorum</name>
    <dbReference type="NCBI Taxonomy" id="1073325"/>
    <lineage>
        <taxon>Bacteria</taxon>
        <taxon>Pseudomonadati</taxon>
        <taxon>Bacteroidota</taxon>
        <taxon>Flavobacteriia</taxon>
        <taxon>Flavobacteriales</taxon>
        <taxon>Flavobacteriaceae</taxon>
        <taxon>Salegentibacter</taxon>
    </lineage>
</organism>
<dbReference type="InterPro" id="IPR001296">
    <property type="entry name" value="Glyco_trans_1"/>
</dbReference>
<accession>A0A1M5FID6</accession>
<dbReference type="Proteomes" id="UP000183945">
    <property type="component" value="Unassembled WGS sequence"/>
</dbReference>
<dbReference type="AlphaFoldDB" id="A0A1M5FID6"/>
<feature type="domain" description="Glycosyltransferase subfamily 4-like N-terminal" evidence="2">
    <location>
        <begin position="16"/>
        <end position="183"/>
    </location>
</feature>
<keyword evidence="3" id="KW-0808">Transferase</keyword>